<dbReference type="PANTHER" id="PTHR12483">
    <property type="entry name" value="SOLUTE CARRIER FAMILY 31 COPPER TRANSPORTERS"/>
    <property type="match status" value="1"/>
</dbReference>
<dbReference type="Pfam" id="PF04145">
    <property type="entry name" value="Ctr"/>
    <property type="match status" value="1"/>
</dbReference>
<keyword evidence="4" id="KW-0187">Copper transport</keyword>
<accession>A0A7R9H035</accession>
<keyword evidence="1 4" id="KW-0812">Transmembrane</keyword>
<reference evidence="5" key="1">
    <citation type="submission" date="2020-11" db="EMBL/GenBank/DDBJ databases">
        <authorList>
            <person name="Tran Van P."/>
        </authorList>
    </citation>
    <scope>NUCLEOTIDE SEQUENCE</scope>
</reference>
<evidence type="ECO:0000256" key="1">
    <source>
        <dbReference type="ARBA" id="ARBA00022692"/>
    </source>
</evidence>
<comment type="similarity">
    <text evidence="4">Belongs to the copper transporter (Ctr) (TC 1.A.56) family. SLC31A subfamily.</text>
</comment>
<name>A0A7R9H035_TIMPO</name>
<evidence type="ECO:0000256" key="2">
    <source>
        <dbReference type="ARBA" id="ARBA00022989"/>
    </source>
</evidence>
<keyword evidence="2 4" id="KW-1133">Transmembrane helix</keyword>
<gene>
    <name evidence="5" type="ORF">TPSB3V08_LOCUS4223</name>
</gene>
<comment type="subcellular location">
    <subcellularLocation>
        <location evidence="4">Membrane</location>
        <topology evidence="4">Multi-pass membrane protein</topology>
    </subcellularLocation>
</comment>
<protein>
    <recommendedName>
        <fullName evidence="4">Copper transport protein</fullName>
    </recommendedName>
</protein>
<dbReference type="InterPro" id="IPR007274">
    <property type="entry name" value="Cop_transporter"/>
</dbReference>
<dbReference type="GO" id="GO:0005375">
    <property type="term" value="F:copper ion transmembrane transporter activity"/>
    <property type="evidence" value="ECO:0007669"/>
    <property type="project" value="UniProtKB-UniRule"/>
</dbReference>
<evidence type="ECO:0000256" key="4">
    <source>
        <dbReference type="RuleBase" id="RU367022"/>
    </source>
</evidence>
<dbReference type="AlphaFoldDB" id="A0A7R9H035"/>
<keyword evidence="4" id="KW-0813">Transport</keyword>
<feature type="transmembrane region" description="Helical" evidence="4">
    <location>
        <begin position="96"/>
        <end position="115"/>
    </location>
</feature>
<dbReference type="PANTHER" id="PTHR12483:SF115">
    <property type="entry name" value="COPPER TRANSPORT PROTEIN"/>
    <property type="match status" value="1"/>
</dbReference>
<keyword evidence="3 4" id="KW-0472">Membrane</keyword>
<organism evidence="5">
    <name type="scientific">Timema poppense</name>
    <name type="common">Walking stick</name>
    <dbReference type="NCBI Taxonomy" id="170557"/>
    <lineage>
        <taxon>Eukaryota</taxon>
        <taxon>Metazoa</taxon>
        <taxon>Ecdysozoa</taxon>
        <taxon>Arthropoda</taxon>
        <taxon>Hexapoda</taxon>
        <taxon>Insecta</taxon>
        <taxon>Pterygota</taxon>
        <taxon>Neoptera</taxon>
        <taxon>Polyneoptera</taxon>
        <taxon>Phasmatodea</taxon>
        <taxon>Timematodea</taxon>
        <taxon>Timematoidea</taxon>
        <taxon>Timematidae</taxon>
        <taxon>Timema</taxon>
    </lineage>
</organism>
<evidence type="ECO:0000256" key="3">
    <source>
        <dbReference type="ARBA" id="ARBA00023136"/>
    </source>
</evidence>
<proteinExistence type="inferred from homology"/>
<keyword evidence="4" id="KW-0406">Ion transport</keyword>
<feature type="transmembrane region" description="Helical" evidence="4">
    <location>
        <begin position="121"/>
        <end position="140"/>
    </location>
</feature>
<evidence type="ECO:0000313" key="5">
    <source>
        <dbReference type="EMBL" id="CAD7403827.1"/>
    </source>
</evidence>
<dbReference type="GO" id="GO:0016020">
    <property type="term" value="C:membrane"/>
    <property type="evidence" value="ECO:0007669"/>
    <property type="project" value="UniProtKB-SubCell"/>
</dbReference>
<sequence length="155" mass="17820">MDQRKLETSDWSHEKTIAQLHDNDLSLIVDRRISECRDAFVDTPAFPAPVAGLGLPEFLFWKTYNALQYTSVSVPSEKGVVSEDNRIVQPTMCSRMHYFQTFLHIIQIILSYLLMLIFMTYNLWLCLAVVLGAATGYFLFGWKKSVIVDVTEHCH</sequence>
<keyword evidence="4" id="KW-0186">Copper</keyword>
<dbReference type="EMBL" id="OD001989">
    <property type="protein sequence ID" value="CAD7403827.1"/>
    <property type="molecule type" value="Genomic_DNA"/>
</dbReference>